<reference evidence="2" key="2">
    <citation type="submission" date="2015-06" db="UniProtKB">
        <authorList>
            <consortium name="EnsemblMetazoa"/>
        </authorList>
    </citation>
    <scope>IDENTIFICATION</scope>
</reference>
<evidence type="ECO:0000313" key="2">
    <source>
        <dbReference type="EnsemblMetazoa" id="tetur27g00180.1"/>
    </source>
</evidence>
<dbReference type="EMBL" id="CAEY01000711">
    <property type="status" value="NOT_ANNOTATED_CDS"/>
    <property type="molecule type" value="Genomic_DNA"/>
</dbReference>
<keyword evidence="3" id="KW-1185">Reference proteome</keyword>
<dbReference type="PROSITE" id="PS51257">
    <property type="entry name" value="PROKAR_LIPOPROTEIN"/>
    <property type="match status" value="1"/>
</dbReference>
<keyword evidence="1" id="KW-1133">Transmembrane helix</keyword>
<feature type="transmembrane region" description="Helical" evidence="1">
    <location>
        <begin position="12"/>
        <end position="32"/>
    </location>
</feature>
<evidence type="ECO:0000313" key="3">
    <source>
        <dbReference type="Proteomes" id="UP000015104"/>
    </source>
</evidence>
<sequence>MKYLPSIIKYSLKGTVAFLNVTIACTFTFPAINNILMGHHQACKSRS</sequence>
<name>T1KYC5_TETUR</name>
<organism evidence="2 3">
    <name type="scientific">Tetranychus urticae</name>
    <name type="common">Two-spotted spider mite</name>
    <dbReference type="NCBI Taxonomy" id="32264"/>
    <lineage>
        <taxon>Eukaryota</taxon>
        <taxon>Metazoa</taxon>
        <taxon>Ecdysozoa</taxon>
        <taxon>Arthropoda</taxon>
        <taxon>Chelicerata</taxon>
        <taxon>Arachnida</taxon>
        <taxon>Acari</taxon>
        <taxon>Acariformes</taxon>
        <taxon>Trombidiformes</taxon>
        <taxon>Prostigmata</taxon>
        <taxon>Eleutherengona</taxon>
        <taxon>Raphignathae</taxon>
        <taxon>Tetranychoidea</taxon>
        <taxon>Tetranychidae</taxon>
        <taxon>Tetranychus</taxon>
    </lineage>
</organism>
<dbReference type="AlphaFoldDB" id="T1KYC5"/>
<evidence type="ECO:0000256" key="1">
    <source>
        <dbReference type="SAM" id="Phobius"/>
    </source>
</evidence>
<reference evidence="3" key="1">
    <citation type="submission" date="2011-08" db="EMBL/GenBank/DDBJ databases">
        <authorList>
            <person name="Rombauts S."/>
        </authorList>
    </citation>
    <scope>NUCLEOTIDE SEQUENCE</scope>
    <source>
        <strain evidence="3">London</strain>
    </source>
</reference>
<dbReference type="EnsemblMetazoa" id="tetur27g00180.1">
    <property type="protein sequence ID" value="tetur27g00180.1"/>
    <property type="gene ID" value="tetur27g00180"/>
</dbReference>
<protein>
    <submittedName>
        <fullName evidence="2">Uncharacterized protein</fullName>
    </submittedName>
</protein>
<accession>T1KYC5</accession>
<dbReference type="Proteomes" id="UP000015104">
    <property type="component" value="Unassembled WGS sequence"/>
</dbReference>
<dbReference type="HOGENOM" id="CLU_3176022_0_0_1"/>
<keyword evidence="1" id="KW-0812">Transmembrane</keyword>
<proteinExistence type="predicted"/>
<keyword evidence="1" id="KW-0472">Membrane</keyword>